<dbReference type="STRING" id="477641.MODMU_3235"/>
<evidence type="ECO:0000256" key="2">
    <source>
        <dbReference type="SAM" id="Phobius"/>
    </source>
</evidence>
<evidence type="ECO:0000313" key="4">
    <source>
        <dbReference type="Proteomes" id="UP000006461"/>
    </source>
</evidence>
<protein>
    <recommendedName>
        <fullName evidence="5">DNA-directed RNA polymerase specialized sigma24 family protein</fullName>
    </recommendedName>
</protein>
<evidence type="ECO:0000313" key="3">
    <source>
        <dbReference type="EMBL" id="CCH88648.1"/>
    </source>
</evidence>
<accession>I4EZ35</accession>
<feature type="region of interest" description="Disordered" evidence="1">
    <location>
        <begin position="406"/>
        <end position="432"/>
    </location>
</feature>
<keyword evidence="2" id="KW-0812">Transmembrane</keyword>
<keyword evidence="2" id="KW-0472">Membrane</keyword>
<organism evidence="3 4">
    <name type="scientific">Modestobacter italicus (strain DSM 44449 / CECT 9708 / BC 501)</name>
    <dbReference type="NCBI Taxonomy" id="2732864"/>
    <lineage>
        <taxon>Bacteria</taxon>
        <taxon>Bacillati</taxon>
        <taxon>Actinomycetota</taxon>
        <taxon>Actinomycetes</taxon>
        <taxon>Geodermatophilales</taxon>
        <taxon>Geodermatophilaceae</taxon>
        <taxon>Modestobacter</taxon>
    </lineage>
</organism>
<feature type="transmembrane region" description="Helical" evidence="2">
    <location>
        <begin position="191"/>
        <end position="210"/>
    </location>
</feature>
<dbReference type="OMA" id="TRTRQHW"/>
<evidence type="ECO:0008006" key="5">
    <source>
        <dbReference type="Google" id="ProtNLM"/>
    </source>
</evidence>
<sequence>MKGGDEDVDAAVSRVLPELTPAAVLLTDTPEEAVRLLGAALGRPGALDSGGAARRALAAAHRTGQQQLIGSLDLSPSEQDPALAEALRALPATDRAAAVLELLDAGPHGGAAVAALRAELAGRDEQARAARARQRSLFAVPGTAPGPEVPAAPLPERLARLAAGRRLPPSAADTVAGMVTAARAARRRRRLLLGAGALVVLALAVVVPVLPRGAPAPAPPPAPSAVPVPTGPSVFTGAPRGSLAGDEAFLAGLVALDWPPARAADPRRVVYAGDVPGGRWALLTSGGTADRPAAAAWFTGPAGAGPDGLRLVSGWSTPDPGRPVALTDPATGSLVVLAAPDDQVAVSGRPEVTADGGVQRAYGLVGTAAGLAEVHLRPVPGATGSSVQLLWRRAGRSPQPLTPAVVTTEAAPGTPQLDRVRPAPPPARGDAAVGPQLASVLDRLGQPAHDAVVTVLWAGDVPGPHELPARVTVLAVGQQSGAAVVTAPYGLATGPTGAAGSSVCVTGVLPAGAPLEEQVVALRCDVRAGLADPASARSLVVLAARDAASVQLFDAAGTVLGEHPLTDGVAVVGSPGDVARVLVHGPGDAVTGAAVLAEADLSG</sequence>
<evidence type="ECO:0000256" key="1">
    <source>
        <dbReference type="SAM" id="MobiDB-lite"/>
    </source>
</evidence>
<name>I4EZ35_MODI5</name>
<dbReference type="OrthoDB" id="5188909at2"/>
<reference evidence="3 4" key="1">
    <citation type="journal article" date="2012" name="J. Bacteriol.">
        <title>Genome Sequence of Radiation-Resistant Modestobacter marinus Strain BC501, a Representative Actinobacterium That Thrives on Calcareous Stone Surfaces.</title>
        <authorList>
            <person name="Normand P."/>
            <person name="Gury J."/>
            <person name="Pujic P."/>
            <person name="Chouaia B."/>
            <person name="Crotti E."/>
            <person name="Brusetti L."/>
            <person name="Daffonchio D."/>
            <person name="Vacherie B."/>
            <person name="Barbe V."/>
            <person name="Medigue C."/>
            <person name="Calteau A."/>
            <person name="Ghodhbane-Gtari F."/>
            <person name="Essoussi I."/>
            <person name="Nouioui I."/>
            <person name="Abbassi-Ghozzi I."/>
            <person name="Gtari M."/>
        </authorList>
    </citation>
    <scope>NUCLEOTIDE SEQUENCE [LARGE SCALE GENOMIC DNA]</scope>
    <source>
        <strain evidence="4">BC 501</strain>
    </source>
</reference>
<keyword evidence="4" id="KW-1185">Reference proteome</keyword>
<dbReference type="AlphaFoldDB" id="I4EZ35"/>
<dbReference type="KEGG" id="mmar:MODMU_3235"/>
<dbReference type="EMBL" id="FO203431">
    <property type="protein sequence ID" value="CCH88648.1"/>
    <property type="molecule type" value="Genomic_DNA"/>
</dbReference>
<keyword evidence="2" id="KW-1133">Transmembrane helix</keyword>
<dbReference type="HOGENOM" id="CLU_452569_0_0_11"/>
<dbReference type="Proteomes" id="UP000006461">
    <property type="component" value="Chromosome"/>
</dbReference>
<dbReference type="eggNOG" id="ENOG502ZS0F">
    <property type="taxonomic scope" value="Bacteria"/>
</dbReference>
<gene>
    <name evidence="3" type="ordered locus">MODMU_3235</name>
</gene>
<proteinExistence type="predicted"/>